<dbReference type="InterPro" id="IPR016135">
    <property type="entry name" value="UBQ-conjugating_enzyme/RWD"/>
</dbReference>
<name>A0AA39Q7Z1_9AGAR</name>
<dbReference type="InterPro" id="IPR000608">
    <property type="entry name" value="UBC"/>
</dbReference>
<organism evidence="3 4">
    <name type="scientific">Armillaria luteobubalina</name>
    <dbReference type="NCBI Taxonomy" id="153913"/>
    <lineage>
        <taxon>Eukaryota</taxon>
        <taxon>Fungi</taxon>
        <taxon>Dikarya</taxon>
        <taxon>Basidiomycota</taxon>
        <taxon>Agaricomycotina</taxon>
        <taxon>Agaricomycetes</taxon>
        <taxon>Agaricomycetidae</taxon>
        <taxon>Agaricales</taxon>
        <taxon>Marasmiineae</taxon>
        <taxon>Physalacriaceae</taxon>
        <taxon>Armillaria</taxon>
    </lineage>
</organism>
<feature type="domain" description="UBC core" evidence="2">
    <location>
        <begin position="5"/>
        <end position="176"/>
    </location>
</feature>
<dbReference type="AlphaFoldDB" id="A0AA39Q7Z1"/>
<gene>
    <name evidence="3" type="ORF">EDD18DRAFT_154990</name>
</gene>
<dbReference type="PROSITE" id="PS50127">
    <property type="entry name" value="UBC_2"/>
    <property type="match status" value="1"/>
</dbReference>
<dbReference type="Proteomes" id="UP001175228">
    <property type="component" value="Unassembled WGS sequence"/>
</dbReference>
<sequence length="301" mass="33301">MATKAASKRLSKEYVTMQREPPPFVWAVPDEKNILTWNYIIRGPPDSPFAGGEYHGLLLFPSEYPFKPPGIKMLTPSGRFHPDKKICFSMSDFHPGSWNPAWSVATIASEHRNQSFHFLRVTSALPIIAMFVPAPCLRFFSSLTGLLSFMLSDEMTTGSVTSSDAHKRTYAQRSHGWNLTQARFKEAFPDYCTPQPRDLPNMGERERGVIKPPVTLFPSAPPPTVPQQSVAKTTPLPTLAVTPTASTVSANSAPRGSIGKPDETVNAAGWASGWSQLFWQKWRWGILIALAVIVSKISSKD</sequence>
<keyword evidence="4" id="KW-1185">Reference proteome</keyword>
<proteinExistence type="predicted"/>
<evidence type="ECO:0000313" key="3">
    <source>
        <dbReference type="EMBL" id="KAK0497469.1"/>
    </source>
</evidence>
<protein>
    <submittedName>
        <fullName evidence="3">UBC-like protein</fullName>
    </submittedName>
</protein>
<keyword evidence="1" id="KW-0833">Ubl conjugation pathway</keyword>
<accession>A0AA39Q7Z1</accession>
<dbReference type="Gene3D" id="3.10.110.10">
    <property type="entry name" value="Ubiquitin Conjugating Enzyme"/>
    <property type="match status" value="2"/>
</dbReference>
<evidence type="ECO:0000313" key="4">
    <source>
        <dbReference type="Proteomes" id="UP001175228"/>
    </source>
</evidence>
<reference evidence="3" key="1">
    <citation type="submission" date="2023-06" db="EMBL/GenBank/DDBJ databases">
        <authorList>
            <consortium name="Lawrence Berkeley National Laboratory"/>
            <person name="Ahrendt S."/>
            <person name="Sahu N."/>
            <person name="Indic B."/>
            <person name="Wong-Bajracharya J."/>
            <person name="Merenyi Z."/>
            <person name="Ke H.-M."/>
            <person name="Monk M."/>
            <person name="Kocsube S."/>
            <person name="Drula E."/>
            <person name="Lipzen A."/>
            <person name="Balint B."/>
            <person name="Henrissat B."/>
            <person name="Andreopoulos B."/>
            <person name="Martin F.M."/>
            <person name="Harder C.B."/>
            <person name="Rigling D."/>
            <person name="Ford K.L."/>
            <person name="Foster G.D."/>
            <person name="Pangilinan J."/>
            <person name="Papanicolaou A."/>
            <person name="Barry K."/>
            <person name="LaButti K."/>
            <person name="Viragh M."/>
            <person name="Koriabine M."/>
            <person name="Yan M."/>
            <person name="Riley R."/>
            <person name="Champramary S."/>
            <person name="Plett K.L."/>
            <person name="Tsai I.J."/>
            <person name="Slot J."/>
            <person name="Sipos G."/>
            <person name="Plett J."/>
            <person name="Nagy L.G."/>
            <person name="Grigoriev I.V."/>
        </authorList>
    </citation>
    <scope>NUCLEOTIDE SEQUENCE</scope>
    <source>
        <strain evidence="3">HWK02</strain>
    </source>
</reference>
<dbReference type="SMART" id="SM00212">
    <property type="entry name" value="UBCc"/>
    <property type="match status" value="1"/>
</dbReference>
<evidence type="ECO:0000256" key="1">
    <source>
        <dbReference type="ARBA" id="ARBA00022786"/>
    </source>
</evidence>
<dbReference type="InterPro" id="IPR050113">
    <property type="entry name" value="Ub_conjugating_enzyme"/>
</dbReference>
<dbReference type="EMBL" id="JAUEPU010000013">
    <property type="protein sequence ID" value="KAK0497469.1"/>
    <property type="molecule type" value="Genomic_DNA"/>
</dbReference>
<comment type="caution">
    <text evidence="3">The sequence shown here is derived from an EMBL/GenBank/DDBJ whole genome shotgun (WGS) entry which is preliminary data.</text>
</comment>
<evidence type="ECO:0000259" key="2">
    <source>
        <dbReference type="PROSITE" id="PS50127"/>
    </source>
</evidence>
<dbReference type="Pfam" id="PF00179">
    <property type="entry name" value="UQ_con"/>
    <property type="match status" value="1"/>
</dbReference>
<dbReference type="SUPFAM" id="SSF54495">
    <property type="entry name" value="UBC-like"/>
    <property type="match status" value="1"/>
</dbReference>
<dbReference type="PANTHER" id="PTHR24067">
    <property type="entry name" value="UBIQUITIN-CONJUGATING ENZYME E2"/>
    <property type="match status" value="1"/>
</dbReference>
<dbReference type="CDD" id="cd23799">
    <property type="entry name" value="UBCc_UBE2J"/>
    <property type="match status" value="1"/>
</dbReference>